<comment type="subcellular location">
    <subcellularLocation>
        <location evidence="1">Cell membrane</location>
        <topology evidence="1">Single-pass type I membrane protein</topology>
    </subcellularLocation>
    <subcellularLocation>
        <location evidence="4">Cell projection</location>
        <location evidence="4">Axon</location>
    </subcellularLocation>
    <subcellularLocation>
        <location evidence="5">Cell projection</location>
        <location evidence="5">Growth cone</location>
    </subcellularLocation>
    <subcellularLocation>
        <location evidence="2">Cytoplasmic vesicle</location>
        <location evidence="2">Secretory vesicle</location>
        <location evidence="2">Synaptic vesicle membrane</location>
    </subcellularLocation>
    <subcellularLocation>
        <location evidence="3">Perikaryon</location>
    </subcellularLocation>
    <subcellularLocation>
        <location evidence="26">Postsynaptic density</location>
    </subcellularLocation>
    <subcellularLocation>
        <location evidence="25">Synapse</location>
        <location evidence="25">Synaptosome</location>
    </subcellularLocation>
</comment>
<dbReference type="InterPro" id="IPR050713">
    <property type="entry name" value="RTP_Phos/Ushers"/>
</dbReference>
<keyword evidence="20" id="KW-0675">Receptor</keyword>
<evidence type="ECO:0000256" key="20">
    <source>
        <dbReference type="ARBA" id="ARBA00023170"/>
    </source>
</evidence>
<organism evidence="32 33">
    <name type="scientific">Ceuthmochares aereus</name>
    <dbReference type="NCBI Taxonomy" id="1961834"/>
    <lineage>
        <taxon>Eukaryota</taxon>
        <taxon>Metazoa</taxon>
        <taxon>Chordata</taxon>
        <taxon>Craniata</taxon>
        <taxon>Vertebrata</taxon>
        <taxon>Euteleostomi</taxon>
        <taxon>Archelosauria</taxon>
        <taxon>Archosauria</taxon>
        <taxon>Dinosauria</taxon>
        <taxon>Saurischia</taxon>
        <taxon>Theropoda</taxon>
        <taxon>Coelurosauria</taxon>
        <taxon>Aves</taxon>
        <taxon>Neognathae</taxon>
        <taxon>Neoaves</taxon>
        <taxon>Otidimorphae</taxon>
        <taxon>Cuculiformes</taxon>
        <taxon>Cuculidae</taxon>
        <taxon>Ceuthmochares</taxon>
    </lineage>
</organism>
<dbReference type="EC" id="3.1.3.48" evidence="7"/>
<comment type="caution">
    <text evidence="32">The sequence shown here is derived from an EMBL/GenBank/DDBJ whole genome shotgun (WGS) entry which is preliminary data.</text>
</comment>
<evidence type="ECO:0000256" key="28">
    <source>
        <dbReference type="ARBA" id="ARBA00073611"/>
    </source>
</evidence>
<feature type="domain" description="Fibronectin type-III" evidence="31">
    <location>
        <begin position="643"/>
        <end position="739"/>
    </location>
</feature>
<dbReference type="PROSITE" id="PS50853">
    <property type="entry name" value="FN3"/>
    <property type="match status" value="7"/>
</dbReference>
<dbReference type="FunFam" id="2.60.40.10:FF:000010">
    <property type="entry name" value="receptor-type tyrosine-protein phosphatase delta isoform X1"/>
    <property type="match status" value="1"/>
</dbReference>
<dbReference type="InterPro" id="IPR013783">
    <property type="entry name" value="Ig-like_fold"/>
</dbReference>
<dbReference type="SUPFAM" id="SSF49265">
    <property type="entry name" value="Fibronectin type III"/>
    <property type="match status" value="4"/>
</dbReference>
<feature type="non-terminal residue" evidence="32">
    <location>
        <position position="1"/>
    </location>
</feature>
<dbReference type="InterPro" id="IPR036179">
    <property type="entry name" value="Ig-like_dom_sf"/>
</dbReference>
<dbReference type="InterPro" id="IPR003961">
    <property type="entry name" value="FN3_dom"/>
</dbReference>
<keyword evidence="22" id="KW-0966">Cell projection</keyword>
<proteinExistence type="inferred from homology"/>
<evidence type="ECO:0000256" key="27">
    <source>
        <dbReference type="ARBA" id="ARBA00051722"/>
    </source>
</evidence>
<dbReference type="FunFam" id="2.60.40.10:FF:000068">
    <property type="entry name" value="receptor-type tyrosine-protein phosphatase delta isoform X1"/>
    <property type="match status" value="1"/>
</dbReference>
<evidence type="ECO:0000256" key="29">
    <source>
        <dbReference type="SAM" id="Phobius"/>
    </source>
</evidence>
<dbReference type="Proteomes" id="UP000519239">
    <property type="component" value="Unassembled WGS sequence"/>
</dbReference>
<dbReference type="SMART" id="SM00060">
    <property type="entry name" value="FN3"/>
    <property type="match status" value="7"/>
</dbReference>
<evidence type="ECO:0000313" key="33">
    <source>
        <dbReference type="Proteomes" id="UP000519239"/>
    </source>
</evidence>
<keyword evidence="19" id="KW-1015">Disulfide bond</keyword>
<comment type="similarity">
    <text evidence="6">Belongs to the protein-tyrosine phosphatase family. Receptor class 2A subfamily.</text>
</comment>
<feature type="domain" description="Fibronectin type-III" evidence="31">
    <location>
        <begin position="95"/>
        <end position="185"/>
    </location>
</feature>
<dbReference type="FunFam" id="2.60.40.10:FF:000549">
    <property type="entry name" value="Protein tyrosine phosphatase, receptor type S"/>
    <property type="match status" value="1"/>
</dbReference>
<dbReference type="GO" id="GO:0030426">
    <property type="term" value="C:growth cone"/>
    <property type="evidence" value="ECO:0007669"/>
    <property type="project" value="UniProtKB-SubCell"/>
</dbReference>
<dbReference type="PROSITE" id="PS50835">
    <property type="entry name" value="IG_LIKE"/>
    <property type="match status" value="1"/>
</dbReference>
<dbReference type="Pfam" id="PF13927">
    <property type="entry name" value="Ig_3"/>
    <property type="match status" value="1"/>
</dbReference>
<evidence type="ECO:0000256" key="1">
    <source>
        <dbReference type="ARBA" id="ARBA00004251"/>
    </source>
</evidence>
<evidence type="ECO:0000256" key="18">
    <source>
        <dbReference type="ARBA" id="ARBA00023136"/>
    </source>
</evidence>
<keyword evidence="9" id="KW-0771">Synaptosome</keyword>
<evidence type="ECO:0000256" key="24">
    <source>
        <dbReference type="ARBA" id="ARBA00023329"/>
    </source>
</evidence>
<sequence length="1058" mass="117427">VRRVAPRFSILPVSHEIMPGGNVNITCVAVGSPMPYVKWMQGAEDLTPEDDMPVGRNVLELTDVKDSANYTCVAMSSLGVIEAVAQITVKSLPKAPGTPVVTETTATSITITWDSGNPDPVSYYVIEYKSKSQDGPYQIKEDITTTRYSIGGLSPNSEYEIWVSAVNSIGQGPPSESVVTRTGEQAPASAPRNVQGRMLSSTTMIIQWEEPVEPNGQIRGYRVYYTMEPDQPVSNWQKHNVDDSLLTTVGSLLEDETYTVRVLAFTSVGDGPLSDPIQVKTQQGVPGQPMNFRAEARTETSIVLSWSPPRQEIIVKYELLYKEGDHGSEVLKNFEPTTSFTVENLKPNTEYVFRLAARSALGLGAFTPEVRERTLQSSRCLSFSHPSLRGRQSGSQRWWAQGYGAVGQTLAVLWVSHVRGCSAGRWESPGDSYPFLSFLAVPSAPPRKVEVEVLNSTAIQVFWRSPVQNRQHGQIRGYQVHYVRMENGEARGLPQIKDIMLADAQEMVIAGLQPETAYSITVAAYTMKGDGARSKPKVVTTKGAVPGKPILSVHQTEENTLLVKWEPPLDAEGQVLGYRLQFGRKDVDPLATLEFTALEDKYTAPSIHKGATYVFKLAVKSRAGFGEEAVQELTTPEDIPKGYPQILEASNITSMSVQFGWLPPVLAERNGAIVKYTVAYREAGSPGNPLEKDLPPSPENSYTLNGLKPNTAYDVKIRAHTSKGPGPYSPTVQYRTFQLDQVLPKNFKVKMVTKTSVLLSWEFPENYNSPTPYKASGIEEPELCFLPIQYNGLNVDVDGRTTKKLITNLKPRTFYNFALMNWGNSMGGLQQNVAAWTAADMLSKKPEVTHKPDADGNVVVIFPDMKSPVAVQAYYIVVVPLRKSRGGQMFFCFLQLVQDIARLRRRSLRHSRQLDFPKPYIAARFRSLPSHFILGDMKHYDNFENRALEPGQKYVIFVLAVLQEPEATFAASPFSDPIQLDNPDPQPIIDGEEGLIWVIGPVLAVVFIICIVIAILLYKNKRKDSEPRTKCLLNNAEITPHHPKDPVEMRRINFQTPG</sequence>
<dbReference type="FunFam" id="2.60.40.10:FF:000036">
    <property type="entry name" value="receptor-type tyrosine-protein phosphatase delta isoform X1"/>
    <property type="match status" value="1"/>
</dbReference>
<evidence type="ECO:0000256" key="5">
    <source>
        <dbReference type="ARBA" id="ARBA00004624"/>
    </source>
</evidence>
<evidence type="ECO:0000256" key="3">
    <source>
        <dbReference type="ARBA" id="ARBA00004484"/>
    </source>
</evidence>
<keyword evidence="12" id="KW-0677">Repeat</keyword>
<dbReference type="GO" id="GO:0014069">
    <property type="term" value="C:postsynaptic density"/>
    <property type="evidence" value="ECO:0007669"/>
    <property type="project" value="UniProtKB-SubCell"/>
</dbReference>
<evidence type="ECO:0000313" key="32">
    <source>
        <dbReference type="EMBL" id="NXY48239.1"/>
    </source>
</evidence>
<dbReference type="EMBL" id="VWPQ01007131">
    <property type="protein sequence ID" value="NXY48239.1"/>
    <property type="molecule type" value="Genomic_DNA"/>
</dbReference>
<dbReference type="InterPro" id="IPR003599">
    <property type="entry name" value="Ig_sub"/>
</dbReference>
<feature type="non-terminal residue" evidence="32">
    <location>
        <position position="1058"/>
    </location>
</feature>
<evidence type="ECO:0000256" key="7">
    <source>
        <dbReference type="ARBA" id="ARBA00013064"/>
    </source>
</evidence>
<evidence type="ECO:0000256" key="25">
    <source>
        <dbReference type="ARBA" id="ARBA00034102"/>
    </source>
</evidence>
<evidence type="ECO:0000256" key="26">
    <source>
        <dbReference type="ARBA" id="ARBA00034105"/>
    </source>
</evidence>
<evidence type="ECO:0000256" key="2">
    <source>
        <dbReference type="ARBA" id="ARBA00004432"/>
    </source>
</evidence>
<feature type="domain" description="Ig-like" evidence="30">
    <location>
        <begin position="6"/>
        <end position="88"/>
    </location>
</feature>
<evidence type="ECO:0000256" key="22">
    <source>
        <dbReference type="ARBA" id="ARBA00023273"/>
    </source>
</evidence>
<evidence type="ECO:0000256" key="17">
    <source>
        <dbReference type="ARBA" id="ARBA00023018"/>
    </source>
</evidence>
<keyword evidence="23" id="KW-0393">Immunoglobulin domain</keyword>
<evidence type="ECO:0000259" key="30">
    <source>
        <dbReference type="PROSITE" id="PS50835"/>
    </source>
</evidence>
<dbReference type="PANTHER" id="PTHR46957">
    <property type="entry name" value="CYTOKINE RECEPTOR"/>
    <property type="match status" value="1"/>
</dbReference>
<dbReference type="GO" id="GO:0004725">
    <property type="term" value="F:protein tyrosine phosphatase activity"/>
    <property type="evidence" value="ECO:0007669"/>
    <property type="project" value="UniProtKB-EC"/>
</dbReference>
<evidence type="ECO:0000256" key="14">
    <source>
        <dbReference type="ARBA" id="ARBA00022889"/>
    </source>
</evidence>
<evidence type="ECO:0000256" key="10">
    <source>
        <dbReference type="ARBA" id="ARBA00022692"/>
    </source>
</evidence>
<dbReference type="GO" id="GO:0005886">
    <property type="term" value="C:plasma membrane"/>
    <property type="evidence" value="ECO:0007669"/>
    <property type="project" value="UniProtKB-SubCell"/>
</dbReference>
<feature type="transmembrane region" description="Helical" evidence="29">
    <location>
        <begin position="995"/>
        <end position="1018"/>
    </location>
</feature>
<dbReference type="SMART" id="SM00409">
    <property type="entry name" value="IG"/>
    <property type="match status" value="1"/>
</dbReference>
<feature type="domain" description="Fibronectin type-III" evidence="31">
    <location>
        <begin position="743"/>
        <end position="840"/>
    </location>
</feature>
<dbReference type="GO" id="GO:0030672">
    <property type="term" value="C:synaptic vesicle membrane"/>
    <property type="evidence" value="ECO:0007669"/>
    <property type="project" value="UniProtKB-SubCell"/>
</dbReference>
<dbReference type="InterPro" id="IPR007110">
    <property type="entry name" value="Ig-like_dom"/>
</dbReference>
<keyword evidence="33" id="KW-1185">Reference proteome</keyword>
<keyword evidence="16 29" id="KW-1133">Transmembrane helix</keyword>
<keyword evidence="13" id="KW-0378">Hydrolase</keyword>
<protein>
    <recommendedName>
        <fullName evidence="28">Receptor-type tyrosine-protein phosphatase S</fullName>
        <ecNumber evidence="7">3.1.3.48</ecNumber>
    </recommendedName>
</protein>
<dbReference type="InterPro" id="IPR036116">
    <property type="entry name" value="FN3_sf"/>
</dbReference>
<dbReference type="FunFam" id="2.60.40.10:FF:000027">
    <property type="entry name" value="receptor-type tyrosine-protein phosphatase delta isoform X1"/>
    <property type="match status" value="1"/>
</dbReference>
<evidence type="ECO:0000256" key="19">
    <source>
        <dbReference type="ARBA" id="ARBA00023157"/>
    </source>
</evidence>
<evidence type="ECO:0000256" key="9">
    <source>
        <dbReference type="ARBA" id="ARBA00022599"/>
    </source>
</evidence>
<feature type="domain" description="Fibronectin type-III" evidence="31">
    <location>
        <begin position="545"/>
        <end position="638"/>
    </location>
</feature>
<evidence type="ECO:0000256" key="4">
    <source>
        <dbReference type="ARBA" id="ARBA00004489"/>
    </source>
</evidence>
<dbReference type="CDD" id="cd00063">
    <property type="entry name" value="FN3"/>
    <property type="match status" value="7"/>
</dbReference>
<comment type="catalytic activity">
    <reaction evidence="27">
        <text>O-phospho-L-tyrosyl-[protein] + H2O = L-tyrosyl-[protein] + phosphate</text>
        <dbReference type="Rhea" id="RHEA:10684"/>
        <dbReference type="Rhea" id="RHEA-COMP:10136"/>
        <dbReference type="Rhea" id="RHEA-COMP:20101"/>
        <dbReference type="ChEBI" id="CHEBI:15377"/>
        <dbReference type="ChEBI" id="CHEBI:43474"/>
        <dbReference type="ChEBI" id="CHEBI:46858"/>
        <dbReference type="ChEBI" id="CHEBI:61978"/>
        <dbReference type="EC" id="3.1.3.48"/>
    </reaction>
</comment>
<dbReference type="SUPFAM" id="SSF48726">
    <property type="entry name" value="Immunoglobulin"/>
    <property type="match status" value="1"/>
</dbReference>
<keyword evidence="8" id="KW-1003">Cell membrane</keyword>
<keyword evidence="10 29" id="KW-0812">Transmembrane</keyword>
<keyword evidence="21" id="KW-0325">Glycoprotein</keyword>
<evidence type="ECO:0000256" key="16">
    <source>
        <dbReference type="ARBA" id="ARBA00022989"/>
    </source>
</evidence>
<dbReference type="SMART" id="SM00408">
    <property type="entry name" value="IGc2"/>
    <property type="match status" value="1"/>
</dbReference>
<gene>
    <name evidence="32" type="primary">Ptprs_0</name>
    <name evidence="32" type="ORF">CEUAER_R09634</name>
</gene>
<dbReference type="FunFam" id="2.60.40.10:FF:000066">
    <property type="entry name" value="receptor-type tyrosine-protein phosphatase delta isoform X1"/>
    <property type="match status" value="1"/>
</dbReference>
<feature type="domain" description="Fibronectin type-III" evidence="31">
    <location>
        <begin position="190"/>
        <end position="284"/>
    </location>
</feature>
<dbReference type="CDD" id="cd05739">
    <property type="entry name" value="IgI_3_RPTP_IIa_LAR_like"/>
    <property type="match status" value="1"/>
</dbReference>
<dbReference type="PANTHER" id="PTHR46957:SF6">
    <property type="entry name" value="PROTEIN-TYROSINE-PHOSPHATASE"/>
    <property type="match status" value="1"/>
</dbReference>
<dbReference type="GO" id="GO:0050808">
    <property type="term" value="P:synapse organization"/>
    <property type="evidence" value="ECO:0007669"/>
    <property type="project" value="UniProtKB-ARBA"/>
</dbReference>
<keyword evidence="14" id="KW-0130">Cell adhesion</keyword>
<evidence type="ECO:0000256" key="15">
    <source>
        <dbReference type="ARBA" id="ARBA00022912"/>
    </source>
</evidence>
<keyword evidence="24" id="KW-0968">Cytoplasmic vesicle</keyword>
<keyword evidence="17" id="KW-0770">Synapse</keyword>
<dbReference type="OrthoDB" id="10253954at2759"/>
<dbReference type="Gene3D" id="2.60.40.10">
    <property type="entry name" value="Immunoglobulins"/>
    <property type="match status" value="8"/>
</dbReference>
<dbReference type="FunFam" id="2.60.40.10:FF:000144">
    <property type="entry name" value="receptor-type tyrosine-protein phosphatase delta isoform X1"/>
    <property type="match status" value="1"/>
</dbReference>
<evidence type="ECO:0000256" key="8">
    <source>
        <dbReference type="ARBA" id="ARBA00022475"/>
    </source>
</evidence>
<evidence type="ECO:0000256" key="23">
    <source>
        <dbReference type="ARBA" id="ARBA00023319"/>
    </source>
</evidence>
<dbReference type="InterPro" id="IPR003598">
    <property type="entry name" value="Ig_sub2"/>
</dbReference>
<dbReference type="PRINTS" id="PR00014">
    <property type="entry name" value="FNTYPEIII"/>
</dbReference>
<keyword evidence="11" id="KW-0732">Signal</keyword>
<dbReference type="Pfam" id="PF00041">
    <property type="entry name" value="fn3"/>
    <property type="match status" value="6"/>
</dbReference>
<evidence type="ECO:0000256" key="11">
    <source>
        <dbReference type="ARBA" id="ARBA00022729"/>
    </source>
</evidence>
<accession>A0A7L4K5Z9</accession>
<keyword evidence="15" id="KW-0904">Protein phosphatase</keyword>
<keyword evidence="18 29" id="KW-0472">Membrane</keyword>
<name>A0A7L4K5Z9_9AVES</name>
<dbReference type="AlphaFoldDB" id="A0A7L4K5Z9"/>
<dbReference type="FunFam" id="2.60.40.10:FF:000082">
    <property type="entry name" value="receptor-type tyrosine-protein phosphatase delta isoform X2"/>
    <property type="match status" value="1"/>
</dbReference>
<reference evidence="32 33" key="1">
    <citation type="submission" date="2019-09" db="EMBL/GenBank/DDBJ databases">
        <title>Bird 10,000 Genomes (B10K) Project - Family phase.</title>
        <authorList>
            <person name="Zhang G."/>
        </authorList>
    </citation>
    <scope>NUCLEOTIDE SEQUENCE [LARGE SCALE GENOMIC DNA]</scope>
    <source>
        <strain evidence="32">B10K-CU-031-02</strain>
        <tissue evidence="32">Muscle</tissue>
    </source>
</reference>
<feature type="domain" description="Fibronectin type-III" evidence="31">
    <location>
        <begin position="445"/>
        <end position="544"/>
    </location>
</feature>
<evidence type="ECO:0000256" key="6">
    <source>
        <dbReference type="ARBA" id="ARBA00010504"/>
    </source>
</evidence>
<feature type="domain" description="Fibronectin type-III" evidence="31">
    <location>
        <begin position="288"/>
        <end position="377"/>
    </location>
</feature>
<evidence type="ECO:0000256" key="13">
    <source>
        <dbReference type="ARBA" id="ARBA00022801"/>
    </source>
</evidence>
<evidence type="ECO:0000256" key="21">
    <source>
        <dbReference type="ARBA" id="ARBA00023180"/>
    </source>
</evidence>
<evidence type="ECO:0000259" key="31">
    <source>
        <dbReference type="PROSITE" id="PS50853"/>
    </source>
</evidence>
<dbReference type="GO" id="GO:0007155">
    <property type="term" value="P:cell adhesion"/>
    <property type="evidence" value="ECO:0007669"/>
    <property type="project" value="UniProtKB-KW"/>
</dbReference>
<dbReference type="GO" id="GO:0043204">
    <property type="term" value="C:perikaryon"/>
    <property type="evidence" value="ECO:0007669"/>
    <property type="project" value="UniProtKB-SubCell"/>
</dbReference>
<evidence type="ECO:0000256" key="12">
    <source>
        <dbReference type="ARBA" id="ARBA00022737"/>
    </source>
</evidence>